<dbReference type="PRINTS" id="PR00252">
    <property type="entry name" value="NRIONCHANNEL"/>
</dbReference>
<keyword evidence="10 11" id="KW-0407">Ion channel</keyword>
<dbReference type="NCBIfam" id="TIGR00860">
    <property type="entry name" value="LIC"/>
    <property type="match status" value="1"/>
</dbReference>
<dbReference type="eggNOG" id="KOG3644">
    <property type="taxonomic scope" value="Eukaryota"/>
</dbReference>
<dbReference type="InterPro" id="IPR018000">
    <property type="entry name" value="Neurotransmitter_ion_chnl_CS"/>
</dbReference>
<evidence type="ECO:0000256" key="9">
    <source>
        <dbReference type="ARBA" id="ARBA00023136"/>
    </source>
</evidence>
<evidence type="ECO:0000256" key="6">
    <source>
        <dbReference type="ARBA" id="ARBA00022729"/>
    </source>
</evidence>
<dbReference type="Proteomes" id="UP000095284">
    <property type="component" value="Unplaced"/>
</dbReference>
<dbReference type="SUPFAM" id="SSF90112">
    <property type="entry name" value="Neurotransmitter-gated ion-channel transmembrane pore"/>
    <property type="match status" value="1"/>
</dbReference>
<dbReference type="AlphaFoldDB" id="A0A1I7RLY6"/>
<feature type="chain" id="PRO_5036506524" evidence="11">
    <location>
        <begin position="20"/>
        <end position="411"/>
    </location>
</feature>
<keyword evidence="9 11" id="KW-0472">Membrane</keyword>
<dbReference type="InterPro" id="IPR036734">
    <property type="entry name" value="Neur_chan_lig-bd_sf"/>
</dbReference>
<evidence type="ECO:0000313" key="15">
    <source>
        <dbReference type="Proteomes" id="UP000095284"/>
    </source>
</evidence>
<evidence type="ECO:0000259" key="13">
    <source>
        <dbReference type="Pfam" id="PF02932"/>
    </source>
</evidence>
<dbReference type="InterPro" id="IPR038050">
    <property type="entry name" value="Neuro_actylchol_rec"/>
</dbReference>
<dbReference type="SMR" id="A0A1I7RLY6"/>
<evidence type="ECO:0000259" key="12">
    <source>
        <dbReference type="Pfam" id="PF02931"/>
    </source>
</evidence>
<dbReference type="Pfam" id="PF02931">
    <property type="entry name" value="Neur_chan_LBD"/>
    <property type="match status" value="1"/>
</dbReference>
<feature type="domain" description="Neurotransmitter-gated ion-channel transmembrane" evidence="13">
    <location>
        <begin position="257"/>
        <end position="368"/>
    </location>
</feature>
<dbReference type="GO" id="GO:0005230">
    <property type="term" value="F:extracellular ligand-gated monoatomic ion channel activity"/>
    <property type="evidence" value="ECO:0007669"/>
    <property type="project" value="InterPro"/>
</dbReference>
<evidence type="ECO:0000256" key="10">
    <source>
        <dbReference type="ARBA" id="ARBA00023303"/>
    </source>
</evidence>
<reference evidence="14" key="2">
    <citation type="submission" date="2020-09" db="EMBL/GenBank/DDBJ databases">
        <authorList>
            <person name="Kikuchi T."/>
        </authorList>
    </citation>
    <scope>NUCLEOTIDE SEQUENCE</scope>
    <source>
        <strain evidence="14">Ka4C1</strain>
    </source>
</reference>
<keyword evidence="5 11" id="KW-0812">Transmembrane</keyword>
<name>A0A1I7RLY6_BURXY</name>
<keyword evidence="4" id="KW-1003">Cell membrane</keyword>
<evidence type="ECO:0000256" key="11">
    <source>
        <dbReference type="RuleBase" id="RU000687"/>
    </source>
</evidence>
<comment type="similarity">
    <text evidence="11">Belongs to the ligand-gated ion channel (TC 1.A.9) family.</text>
</comment>
<evidence type="ECO:0000313" key="16">
    <source>
        <dbReference type="Proteomes" id="UP000659654"/>
    </source>
</evidence>
<sequence>MSFLHSTVTLLLIFLLATAQQPNTKLEEQEIIQRLFNDYDFRVRPKGTNSSLPGDGPVVVTVNIFLRTISKIDEVNSEYSTQITLREEWLDPRLAYKDMASDGSEVPKFLLLPTAEPATDQIWMPDTYFQNEKEARRHSVDKPNVLIRIHPDGRVLYSVRLSLVLSCPMSLESYPFDRHACPIDLASYAHTADDIKYEWKGHYALQQKAGLRQSLRDFDLEEVVAEDCSAKTNTDEYSCLRAKILLRREWIVLLSQLYIPSATAVIVSWLGFWLATNAAAARVTLAVACLIIITIQNFAITLKFPAATYAKAISFWFETCLAFIVGSLVEFAAVSIIAGRNRNCRRLPKTTNDPQDAALPRSSEVYEPLCEADDQRTANSRWAERIDFVARVIFPLAFACFNAYYWAIYLQ</sequence>
<keyword evidence="16" id="KW-1185">Reference proteome</keyword>
<dbReference type="InterPro" id="IPR006201">
    <property type="entry name" value="Neur_channel"/>
</dbReference>
<comment type="subcellular location">
    <subcellularLocation>
        <location evidence="2">Cell membrane</location>
    </subcellularLocation>
    <subcellularLocation>
        <location evidence="1">Membrane</location>
        <topology evidence="1">Multi-pass membrane protein</topology>
    </subcellularLocation>
</comment>
<dbReference type="WBParaSite" id="BXY_0172100.1">
    <property type="protein sequence ID" value="BXY_0172100.1"/>
    <property type="gene ID" value="BXY_0172100"/>
</dbReference>
<dbReference type="PANTHER" id="PTHR18945">
    <property type="entry name" value="NEUROTRANSMITTER GATED ION CHANNEL"/>
    <property type="match status" value="1"/>
</dbReference>
<evidence type="ECO:0000256" key="7">
    <source>
        <dbReference type="ARBA" id="ARBA00022989"/>
    </source>
</evidence>
<dbReference type="InterPro" id="IPR006202">
    <property type="entry name" value="Neur_chan_lig-bd"/>
</dbReference>
<keyword evidence="3 11" id="KW-0813">Transport</keyword>
<dbReference type="PRINTS" id="PR00253">
    <property type="entry name" value="GABAARECEPTR"/>
</dbReference>
<evidence type="ECO:0000256" key="4">
    <source>
        <dbReference type="ARBA" id="ARBA00022475"/>
    </source>
</evidence>
<accession>A0A1I7RLY6</accession>
<dbReference type="Pfam" id="PF02932">
    <property type="entry name" value="Neur_chan_memb"/>
    <property type="match status" value="1"/>
</dbReference>
<keyword evidence="7 11" id="KW-1133">Transmembrane helix</keyword>
<dbReference type="FunFam" id="2.70.170.10:FF:000038">
    <property type="entry name" value="Glutamate-gated chloride channel alpha"/>
    <property type="match status" value="1"/>
</dbReference>
<evidence type="ECO:0000313" key="14">
    <source>
        <dbReference type="EMBL" id="CAD5224559.1"/>
    </source>
</evidence>
<evidence type="ECO:0000313" key="17">
    <source>
        <dbReference type="WBParaSite" id="BXY_0172100.1"/>
    </source>
</evidence>
<feature type="transmembrane region" description="Helical" evidence="11">
    <location>
        <begin position="388"/>
        <end position="408"/>
    </location>
</feature>
<dbReference type="SUPFAM" id="SSF63712">
    <property type="entry name" value="Nicotinic receptor ligand binding domain-like"/>
    <property type="match status" value="1"/>
</dbReference>
<keyword evidence="6 11" id="KW-0732">Signal</keyword>
<dbReference type="InterPro" id="IPR006028">
    <property type="entry name" value="GABAA/Glycine_rcpt"/>
</dbReference>
<keyword evidence="8 11" id="KW-0406">Ion transport</keyword>
<evidence type="ECO:0000256" key="2">
    <source>
        <dbReference type="ARBA" id="ARBA00004236"/>
    </source>
</evidence>
<protein>
    <submittedName>
        <fullName evidence="14">(pine wood nematode) hypothetical protein</fullName>
    </submittedName>
</protein>
<dbReference type="GO" id="GO:0005886">
    <property type="term" value="C:plasma membrane"/>
    <property type="evidence" value="ECO:0007669"/>
    <property type="project" value="UniProtKB-SubCell"/>
</dbReference>
<evidence type="ECO:0000256" key="3">
    <source>
        <dbReference type="ARBA" id="ARBA00022448"/>
    </source>
</evidence>
<dbReference type="Proteomes" id="UP000582659">
    <property type="component" value="Unassembled WGS sequence"/>
</dbReference>
<feature type="domain" description="Neurotransmitter-gated ion-channel ligand-binding" evidence="12">
    <location>
        <begin position="28"/>
        <end position="248"/>
    </location>
</feature>
<evidence type="ECO:0000256" key="8">
    <source>
        <dbReference type="ARBA" id="ARBA00023065"/>
    </source>
</evidence>
<dbReference type="EMBL" id="CAJFDI010000004">
    <property type="protein sequence ID" value="CAD5224559.1"/>
    <property type="molecule type" value="Genomic_DNA"/>
</dbReference>
<dbReference type="Gene3D" id="2.70.170.10">
    <property type="entry name" value="Neurotransmitter-gated ion-channel ligand-binding domain"/>
    <property type="match status" value="1"/>
</dbReference>
<proteinExistence type="inferred from homology"/>
<organism evidence="15 17">
    <name type="scientific">Bursaphelenchus xylophilus</name>
    <name type="common">Pinewood nematode worm</name>
    <name type="synonym">Aphelenchoides xylophilus</name>
    <dbReference type="NCBI Taxonomy" id="6326"/>
    <lineage>
        <taxon>Eukaryota</taxon>
        <taxon>Metazoa</taxon>
        <taxon>Ecdysozoa</taxon>
        <taxon>Nematoda</taxon>
        <taxon>Chromadorea</taxon>
        <taxon>Rhabditida</taxon>
        <taxon>Tylenchina</taxon>
        <taxon>Tylenchomorpha</taxon>
        <taxon>Aphelenchoidea</taxon>
        <taxon>Aphelenchoididae</taxon>
        <taxon>Bursaphelenchus</taxon>
    </lineage>
</organism>
<dbReference type="EMBL" id="CAJFCV020000004">
    <property type="protein sequence ID" value="CAG9113351.1"/>
    <property type="molecule type" value="Genomic_DNA"/>
</dbReference>
<evidence type="ECO:0000256" key="5">
    <source>
        <dbReference type="ARBA" id="ARBA00022692"/>
    </source>
</evidence>
<dbReference type="CDD" id="cd18993">
    <property type="entry name" value="LGIC_ECD_GluCl"/>
    <property type="match status" value="1"/>
</dbReference>
<evidence type="ECO:0000256" key="1">
    <source>
        <dbReference type="ARBA" id="ARBA00004141"/>
    </source>
</evidence>
<dbReference type="InterPro" id="IPR036719">
    <property type="entry name" value="Neuro-gated_channel_TM_sf"/>
</dbReference>
<dbReference type="PROSITE" id="PS00236">
    <property type="entry name" value="NEUROTR_ION_CHANNEL"/>
    <property type="match status" value="1"/>
</dbReference>
<feature type="transmembrane region" description="Helical" evidence="11">
    <location>
        <begin position="250"/>
        <end position="272"/>
    </location>
</feature>
<dbReference type="Gene3D" id="1.20.58.390">
    <property type="entry name" value="Neurotransmitter-gated ion-channel transmembrane domain"/>
    <property type="match status" value="1"/>
</dbReference>
<feature type="transmembrane region" description="Helical" evidence="11">
    <location>
        <begin position="279"/>
        <end position="300"/>
    </location>
</feature>
<feature type="signal peptide" evidence="11">
    <location>
        <begin position="1"/>
        <end position="19"/>
    </location>
</feature>
<dbReference type="GO" id="GO:0004888">
    <property type="term" value="F:transmembrane signaling receptor activity"/>
    <property type="evidence" value="ECO:0007669"/>
    <property type="project" value="InterPro"/>
</dbReference>
<feature type="transmembrane region" description="Helical" evidence="11">
    <location>
        <begin position="312"/>
        <end position="339"/>
    </location>
</feature>
<dbReference type="InterPro" id="IPR006029">
    <property type="entry name" value="Neurotrans-gated_channel_TM"/>
</dbReference>
<dbReference type="OrthoDB" id="407674at2759"/>
<reference evidence="17" key="1">
    <citation type="submission" date="2016-11" db="UniProtKB">
        <authorList>
            <consortium name="WormBaseParasite"/>
        </authorList>
    </citation>
    <scope>IDENTIFICATION</scope>
</reference>
<gene>
    <name evidence="14" type="ORF">BXYJ_LOCUS8104</name>
</gene>
<dbReference type="Proteomes" id="UP000659654">
    <property type="component" value="Unassembled WGS sequence"/>
</dbReference>